<dbReference type="EMBL" id="JAXOFX010000017">
    <property type="protein sequence ID" value="MDZ5473856.1"/>
    <property type="molecule type" value="Genomic_DNA"/>
</dbReference>
<dbReference type="PANTHER" id="PTHR43175">
    <property type="entry name" value="CARBONIC ANHYDRASE"/>
    <property type="match status" value="1"/>
</dbReference>
<dbReference type="PANTHER" id="PTHR43175:SF1">
    <property type="entry name" value="CARBONIC ANHYDRASE-LIKE PROTEIN YBCF-RELATED"/>
    <property type="match status" value="1"/>
</dbReference>
<gene>
    <name evidence="1" type="ORF">SM124_19230</name>
</gene>
<protein>
    <recommendedName>
        <fullName evidence="3">Arsenate reductase</fullName>
    </recommendedName>
</protein>
<keyword evidence="2" id="KW-1185">Reference proteome</keyword>
<evidence type="ECO:0000313" key="2">
    <source>
        <dbReference type="Proteomes" id="UP001290455"/>
    </source>
</evidence>
<dbReference type="RefSeq" id="WP_322448149.1">
    <property type="nucleotide sequence ID" value="NZ_JAXOFX010000017.1"/>
</dbReference>
<sequence length="153" mass="17857">MEKKTLILTTVHENVESLINRMKLERKIIITLENFQGLMIEPYGRTMRNIILTVHLESIDEILIVLNDQSSEITNNQTCILELMKRNGISDHTLQTLEYIGHHPKSWLQDSMDLNKALIQNLKIVRDHPLLPKHVKVDGFIWDDQILENLALR</sequence>
<accession>A0ABU5J353</accession>
<name>A0ABU5J353_9BACI</name>
<evidence type="ECO:0008006" key="3">
    <source>
        <dbReference type="Google" id="ProtNLM"/>
    </source>
</evidence>
<dbReference type="Proteomes" id="UP001290455">
    <property type="component" value="Unassembled WGS sequence"/>
</dbReference>
<comment type="caution">
    <text evidence="1">The sequence shown here is derived from an EMBL/GenBank/DDBJ whole genome shotgun (WGS) entry which is preliminary data.</text>
</comment>
<evidence type="ECO:0000313" key="1">
    <source>
        <dbReference type="EMBL" id="MDZ5473856.1"/>
    </source>
</evidence>
<reference evidence="1 2" key="1">
    <citation type="submission" date="2023-11" db="EMBL/GenBank/DDBJ databases">
        <title>Bacillus jintuensis, isolated from a mudflat on the Beibu Gulf coast.</title>
        <authorList>
            <person name="Li M."/>
        </authorList>
    </citation>
    <scope>NUCLEOTIDE SEQUENCE [LARGE SCALE GENOMIC DNA]</scope>
    <source>
        <strain evidence="1 2">31A1R</strain>
    </source>
</reference>
<dbReference type="InterPro" id="IPR001765">
    <property type="entry name" value="Carbonic_anhydrase"/>
</dbReference>
<organism evidence="1 2">
    <name type="scientific">Robertmurraya mangrovi</name>
    <dbReference type="NCBI Taxonomy" id="3098077"/>
    <lineage>
        <taxon>Bacteria</taxon>
        <taxon>Bacillati</taxon>
        <taxon>Bacillota</taxon>
        <taxon>Bacilli</taxon>
        <taxon>Bacillales</taxon>
        <taxon>Bacillaceae</taxon>
        <taxon>Robertmurraya</taxon>
    </lineage>
</organism>
<proteinExistence type="predicted"/>